<keyword evidence="9" id="KW-1185">Reference proteome</keyword>
<comment type="subcellular location">
    <subcellularLocation>
        <location evidence="1">Membrane</location>
        <topology evidence="1">Single-pass type I membrane protein</topology>
    </subcellularLocation>
</comment>
<keyword evidence="6 10" id="KW-0675">Receptor</keyword>
<evidence type="ECO:0000256" key="7">
    <source>
        <dbReference type="ARBA" id="ARBA00023180"/>
    </source>
</evidence>
<dbReference type="InterPro" id="IPR003961">
    <property type="entry name" value="FN3_dom"/>
</dbReference>
<dbReference type="Gene3D" id="2.60.40.10">
    <property type="entry name" value="Immunoglobulins"/>
    <property type="match status" value="3"/>
</dbReference>
<evidence type="ECO:0000256" key="5">
    <source>
        <dbReference type="ARBA" id="ARBA00023136"/>
    </source>
</evidence>
<evidence type="ECO:0000256" key="6">
    <source>
        <dbReference type="ARBA" id="ARBA00023170"/>
    </source>
</evidence>
<dbReference type="PANTHER" id="PTHR23037:SF46">
    <property type="entry name" value="INTERLEUKIN 5 RECEPTOR SUBUNIT ALPHA"/>
    <property type="match status" value="1"/>
</dbReference>
<keyword evidence="2" id="KW-0812">Transmembrane</keyword>
<keyword evidence="5" id="KW-0472">Membrane</keyword>
<evidence type="ECO:0000313" key="10">
    <source>
        <dbReference type="RefSeq" id="XP_060036873.1"/>
    </source>
</evidence>
<dbReference type="GeneID" id="103121147"/>
<dbReference type="SUPFAM" id="SSF49265">
    <property type="entry name" value="Fibronectin type III"/>
    <property type="match status" value="3"/>
</dbReference>
<dbReference type="InterPro" id="IPR013783">
    <property type="entry name" value="Ig-like_fold"/>
</dbReference>
<dbReference type="InterPro" id="IPR003532">
    <property type="entry name" value="Short_hematopoietin_rcpt_2_CS"/>
</dbReference>
<protein>
    <submittedName>
        <fullName evidence="10">Interleukin-5 receptor subunit alpha</fullName>
    </submittedName>
</protein>
<evidence type="ECO:0000256" key="2">
    <source>
        <dbReference type="ARBA" id="ARBA00022692"/>
    </source>
</evidence>
<proteinExistence type="predicted"/>
<dbReference type="InterPro" id="IPR015321">
    <property type="entry name" value="TypeI_recpt_CBD"/>
</dbReference>
<evidence type="ECO:0000256" key="1">
    <source>
        <dbReference type="ARBA" id="ARBA00004479"/>
    </source>
</evidence>
<gene>
    <name evidence="10" type="primary">IL5RA</name>
</gene>
<sequence>MDTDPQYRDYNYEILPPVNFTITAAGLAQVLLRWEPNPDQEQGGAQLGYHVKIDSPQEADYETRSTWSRRTAELHRGLRASVRTISWAGPTLPASAWVTTSLEAPPGLLGSAAVNLTCNTNTSAPQPGHLWAHSVSLHCSWHSGPDAPQDTQYFLSYRYGARKEECPEYHRDTQGRNVACWFPTTAIRGKGLEPLAVQVTGNSEVAAIRTLDRLFSLPAIDCVNPPVNVTAEVQGPRVSIQWEKPVSFFPARCFRYEVRLCNKRSGSLQTETTDSTSFVSFIASPAVSSVRVRAALSPACRAEGAWGAWSSPIHVGSEVQTPSWDWLPITLTVAGCGGLLATSLICRLCHLWTKLCPPVPAPKSSMKEFLVALNYEKPGPSTVEPEVVTQVEEPGLDVPGDTRL</sequence>
<evidence type="ECO:0000256" key="3">
    <source>
        <dbReference type="ARBA" id="ARBA00022729"/>
    </source>
</evidence>
<dbReference type="Pfam" id="PF09240">
    <property type="entry name" value="IL6Ra-bind"/>
    <property type="match status" value="1"/>
</dbReference>
<dbReference type="PROSITE" id="PS50853">
    <property type="entry name" value="FN3"/>
    <property type="match status" value="1"/>
</dbReference>
<reference evidence="10" key="1">
    <citation type="submission" date="2025-08" db="UniProtKB">
        <authorList>
            <consortium name="RefSeq"/>
        </authorList>
    </citation>
    <scope>IDENTIFICATION</scope>
</reference>
<keyword evidence="3" id="KW-0732">Signal</keyword>
<evidence type="ECO:0000313" key="9">
    <source>
        <dbReference type="Proteomes" id="UP001652624"/>
    </source>
</evidence>
<evidence type="ECO:0000259" key="8">
    <source>
        <dbReference type="PROSITE" id="PS50853"/>
    </source>
</evidence>
<evidence type="ECO:0000256" key="4">
    <source>
        <dbReference type="ARBA" id="ARBA00022989"/>
    </source>
</evidence>
<name>A0ABM3WJY4_ERIEU</name>
<dbReference type="PROSITE" id="PS01356">
    <property type="entry name" value="HEMATOPO_REC_S_F2"/>
    <property type="match status" value="1"/>
</dbReference>
<dbReference type="Proteomes" id="UP001652624">
    <property type="component" value="Chromosome 21"/>
</dbReference>
<dbReference type="PANTHER" id="PTHR23037">
    <property type="entry name" value="CYTOKINE RECEPTOR"/>
    <property type="match status" value="1"/>
</dbReference>
<dbReference type="RefSeq" id="XP_060036873.1">
    <property type="nucleotide sequence ID" value="XM_060180890.1"/>
</dbReference>
<keyword evidence="7" id="KW-0325">Glycoprotein</keyword>
<feature type="domain" description="Fibronectin type-III" evidence="8">
    <location>
        <begin position="16"/>
        <end position="107"/>
    </location>
</feature>
<accession>A0ABM3WJY4</accession>
<dbReference type="InterPro" id="IPR036116">
    <property type="entry name" value="FN3_sf"/>
</dbReference>
<organism evidence="9 10">
    <name type="scientific">Erinaceus europaeus</name>
    <name type="common">Western European hedgehog</name>
    <dbReference type="NCBI Taxonomy" id="9365"/>
    <lineage>
        <taxon>Eukaryota</taxon>
        <taxon>Metazoa</taxon>
        <taxon>Chordata</taxon>
        <taxon>Craniata</taxon>
        <taxon>Vertebrata</taxon>
        <taxon>Euteleostomi</taxon>
        <taxon>Mammalia</taxon>
        <taxon>Eutheria</taxon>
        <taxon>Laurasiatheria</taxon>
        <taxon>Eulipotyphla</taxon>
        <taxon>Erinaceidae</taxon>
        <taxon>Erinaceinae</taxon>
        <taxon>Erinaceus</taxon>
    </lineage>
</organism>
<keyword evidence="4" id="KW-1133">Transmembrane helix</keyword>